<dbReference type="AlphaFoldDB" id="A0A1B0GJV7"/>
<dbReference type="SUPFAM" id="SSF52058">
    <property type="entry name" value="L domain-like"/>
    <property type="match status" value="1"/>
</dbReference>
<evidence type="ECO:0000256" key="1">
    <source>
        <dbReference type="ARBA" id="ARBA00004642"/>
    </source>
</evidence>
<dbReference type="PROSITE" id="PS51450">
    <property type="entry name" value="LRR"/>
    <property type="match status" value="1"/>
</dbReference>
<accession>A0A1B0GJV7</accession>
<dbReference type="VEuPathDB" id="VectorBase:LLONM1_007388"/>
<proteinExistence type="inferred from homology"/>
<dbReference type="InterPro" id="IPR015245">
    <property type="entry name" value="Tap_RNA-bd"/>
</dbReference>
<dbReference type="GO" id="GO:0005737">
    <property type="term" value="C:cytoplasm"/>
    <property type="evidence" value="ECO:0007669"/>
    <property type="project" value="InterPro"/>
</dbReference>
<dbReference type="Pfam" id="PF03943">
    <property type="entry name" value="TAP_C"/>
    <property type="match status" value="1"/>
</dbReference>
<dbReference type="Pfam" id="PF22602">
    <property type="entry name" value="NXF_NTF2"/>
    <property type="match status" value="1"/>
</dbReference>
<dbReference type="EnsemblMetazoa" id="LLOJ006758-RA">
    <property type="protein sequence ID" value="LLOJ006758-PA"/>
    <property type="gene ID" value="LLOJ006758"/>
</dbReference>
<dbReference type="InterPro" id="IPR030217">
    <property type="entry name" value="NXF_fam"/>
</dbReference>
<dbReference type="Gene3D" id="1.10.8.10">
    <property type="entry name" value="DNA helicase RuvA subunit, C-terminal domain"/>
    <property type="match status" value="1"/>
</dbReference>
<dbReference type="GO" id="GO:0005654">
    <property type="term" value="C:nucleoplasm"/>
    <property type="evidence" value="ECO:0007669"/>
    <property type="project" value="UniProtKB-SubCell"/>
</dbReference>
<dbReference type="InterPro" id="IPR018222">
    <property type="entry name" value="Nuclear_transport_factor_2_euk"/>
</dbReference>
<evidence type="ECO:0000256" key="5">
    <source>
        <dbReference type="ARBA" id="ARBA00022737"/>
    </source>
</evidence>
<dbReference type="InterPro" id="IPR012677">
    <property type="entry name" value="Nucleotide-bd_a/b_plait_sf"/>
</dbReference>
<evidence type="ECO:0000256" key="6">
    <source>
        <dbReference type="ARBA" id="ARBA00022816"/>
    </source>
</evidence>
<dbReference type="Pfam" id="PF24048">
    <property type="entry name" value="LRR_NXF1-5"/>
    <property type="match status" value="1"/>
</dbReference>
<dbReference type="Gene3D" id="3.10.450.50">
    <property type="match status" value="1"/>
</dbReference>
<comment type="subcellular location">
    <subcellularLocation>
        <location evidence="1">Nucleus</location>
        <location evidence="1">Nucleoplasm</location>
    </subcellularLocation>
</comment>
<evidence type="ECO:0000256" key="8">
    <source>
        <dbReference type="SAM" id="MobiDB-lite"/>
    </source>
</evidence>
<dbReference type="Proteomes" id="UP000092461">
    <property type="component" value="Unassembled WGS sequence"/>
</dbReference>
<evidence type="ECO:0000256" key="2">
    <source>
        <dbReference type="ARBA" id="ARBA00009285"/>
    </source>
</evidence>
<reference evidence="11" key="1">
    <citation type="submission" date="2020-05" db="UniProtKB">
        <authorList>
            <consortium name="EnsemblMetazoa"/>
        </authorList>
    </citation>
    <scope>IDENTIFICATION</scope>
    <source>
        <strain evidence="11">Jacobina</strain>
    </source>
</reference>
<dbReference type="PROSITE" id="PS50177">
    <property type="entry name" value="NTF2_DOMAIN"/>
    <property type="match status" value="1"/>
</dbReference>
<evidence type="ECO:0000259" key="9">
    <source>
        <dbReference type="PROSITE" id="PS50177"/>
    </source>
</evidence>
<name>A0A1B0GJV7_LUTLO</name>
<evidence type="ECO:0000256" key="3">
    <source>
        <dbReference type="ARBA" id="ARBA00022448"/>
    </source>
</evidence>
<dbReference type="SUPFAM" id="SSF54427">
    <property type="entry name" value="NTF2-like"/>
    <property type="match status" value="1"/>
</dbReference>
<comment type="similarity">
    <text evidence="2">Belongs to the NXF family.</text>
</comment>
<dbReference type="InterPro" id="IPR002075">
    <property type="entry name" value="NTF2_dom"/>
</dbReference>
<organism evidence="11 12">
    <name type="scientific">Lutzomyia longipalpis</name>
    <name type="common">Sand fly</name>
    <dbReference type="NCBI Taxonomy" id="7200"/>
    <lineage>
        <taxon>Eukaryota</taxon>
        <taxon>Metazoa</taxon>
        <taxon>Ecdysozoa</taxon>
        <taxon>Arthropoda</taxon>
        <taxon>Hexapoda</taxon>
        <taxon>Insecta</taxon>
        <taxon>Pterygota</taxon>
        <taxon>Neoptera</taxon>
        <taxon>Endopterygota</taxon>
        <taxon>Diptera</taxon>
        <taxon>Nematocera</taxon>
        <taxon>Psychodoidea</taxon>
        <taxon>Psychodidae</taxon>
        <taxon>Lutzomyia</taxon>
        <taxon>Lutzomyia</taxon>
    </lineage>
</organism>
<dbReference type="SUPFAM" id="SSF54928">
    <property type="entry name" value="RNA-binding domain, RBD"/>
    <property type="match status" value="1"/>
</dbReference>
<dbReference type="EMBL" id="AJWK01022411">
    <property type="status" value="NOT_ANNOTATED_CDS"/>
    <property type="molecule type" value="Genomic_DNA"/>
</dbReference>
<feature type="domain" description="TAP-C" evidence="10">
    <location>
        <begin position="596"/>
        <end position="650"/>
    </location>
</feature>
<sequence length="650" mass="74063">MQKFRGGRGRGRFHNNSGDRFQKREESQDDEGVGFNYHDGDRRRRMGESSSKPFDKRRVSFKTNDRQGRQRFSDGAIRKILEEDEDMSGNDHSQSNRGGNRGGSLPVRRRGSPIPRRGNFGGQNWGKRRSKLVAGTSGWYQVVIQHGQQFPKDVLFKRILEHIFPQIFVPHYFTTDSNGCSFFVDEFDTAEKLYRNNRIEMPSGQTLTLKVYSSVPNVIVDSSLKERIKMAMAKRYNTQTKALDLTRFYADSDLTDVFVGLSRVSIMGTAIDVIAENVPQIETLILSDNKIFALTHFDTLAKKCPNLKNLCLRNNKIATPNTLDNLKSLPLTELVLAGNPIKDKFPQQQYISEVRKRATKLVILDGDPLPPQIGFDVSPEGVLPTARNSFICDVNGTAIVRQFLEQYFMLFDSENRQPLLDAYHEHATFSLTSYSPFDEIPGRGLKPYSFMNRNLLKTNYERKRRLVKYGRLPVVSYLSEFPLTQHDPQSFGVDLSVFLPQMILLTVTGLFREKRKNQSQPLRSFQKCLLIVPSGGGFCIRNEMLHITDVTKDQTMGAFKPAPVTETPQMHTPQAPIAPVAPIQAMPSTSHGVDDVTKMQMIQALVQSSNMNMEWSRKCLEENNWDYERAGYVFAEMNKQNKIPPEAFMK</sequence>
<dbReference type="Gene3D" id="3.80.10.10">
    <property type="entry name" value="Ribonuclease Inhibitor"/>
    <property type="match status" value="1"/>
</dbReference>
<dbReference type="InterPro" id="IPR032710">
    <property type="entry name" value="NTF2-like_dom_sf"/>
</dbReference>
<dbReference type="InterPro" id="IPR057125">
    <property type="entry name" value="NXF1/2/3/5-like_LRR"/>
</dbReference>
<feature type="compositionally biased region" description="Basic residues" evidence="8">
    <location>
        <begin position="1"/>
        <end position="13"/>
    </location>
</feature>
<dbReference type="FunFam" id="1.10.8.10:FF:000018">
    <property type="entry name" value="Nuclear RNA export factor 1"/>
    <property type="match status" value="1"/>
</dbReference>
<protein>
    <submittedName>
        <fullName evidence="11">Uncharacterized protein</fullName>
    </submittedName>
</protein>
<dbReference type="InterPro" id="IPR001611">
    <property type="entry name" value="Leu-rich_rpt"/>
</dbReference>
<dbReference type="GO" id="GO:0003723">
    <property type="term" value="F:RNA binding"/>
    <property type="evidence" value="ECO:0007669"/>
    <property type="project" value="InterPro"/>
</dbReference>
<dbReference type="PROSITE" id="PS51281">
    <property type="entry name" value="TAP_C"/>
    <property type="match status" value="1"/>
</dbReference>
<dbReference type="GO" id="GO:0016973">
    <property type="term" value="P:poly(A)+ mRNA export from nucleus"/>
    <property type="evidence" value="ECO:0007669"/>
    <property type="project" value="TreeGrafter"/>
</dbReference>
<dbReference type="Gene3D" id="3.30.70.330">
    <property type="match status" value="1"/>
</dbReference>
<evidence type="ECO:0000313" key="12">
    <source>
        <dbReference type="Proteomes" id="UP000092461"/>
    </source>
</evidence>
<dbReference type="InterPro" id="IPR005637">
    <property type="entry name" value="TAP_C_dom"/>
</dbReference>
<dbReference type="InterPro" id="IPR032675">
    <property type="entry name" value="LRR_dom_sf"/>
</dbReference>
<dbReference type="SUPFAM" id="SSF46934">
    <property type="entry name" value="UBA-like"/>
    <property type="match status" value="1"/>
</dbReference>
<evidence type="ECO:0000256" key="7">
    <source>
        <dbReference type="ARBA" id="ARBA00023242"/>
    </source>
</evidence>
<evidence type="ECO:0000259" key="10">
    <source>
        <dbReference type="PROSITE" id="PS51281"/>
    </source>
</evidence>
<evidence type="ECO:0000313" key="11">
    <source>
        <dbReference type="EnsemblMetazoa" id="LLOJ006758-PA"/>
    </source>
</evidence>
<dbReference type="Pfam" id="PF09162">
    <property type="entry name" value="Tap-RNA_bind"/>
    <property type="match status" value="1"/>
</dbReference>
<dbReference type="PANTHER" id="PTHR10662">
    <property type="entry name" value="NUCLEAR RNA EXPORT FACTOR"/>
    <property type="match status" value="1"/>
</dbReference>
<dbReference type="FunFam" id="3.80.10.10:FF:000384">
    <property type="entry name" value="Nuclear RNA export factor 1"/>
    <property type="match status" value="1"/>
</dbReference>
<dbReference type="CDD" id="cd00780">
    <property type="entry name" value="NTF2"/>
    <property type="match status" value="1"/>
</dbReference>
<keyword evidence="4" id="KW-0433">Leucine-rich repeat</keyword>
<dbReference type="VEuPathDB" id="VectorBase:LLOJ006758"/>
<feature type="compositionally biased region" description="Basic and acidic residues" evidence="8">
    <location>
        <begin position="53"/>
        <end position="81"/>
    </location>
</feature>
<evidence type="ECO:0000256" key="4">
    <source>
        <dbReference type="ARBA" id="ARBA00022614"/>
    </source>
</evidence>
<dbReference type="SMART" id="SM00804">
    <property type="entry name" value="TAP_C"/>
    <property type="match status" value="1"/>
</dbReference>
<keyword evidence="6" id="KW-0509">mRNA transport</keyword>
<dbReference type="CDD" id="cd14342">
    <property type="entry name" value="UBA_TAP-C"/>
    <property type="match status" value="1"/>
</dbReference>
<dbReference type="InterPro" id="IPR035979">
    <property type="entry name" value="RBD_domain_sf"/>
</dbReference>
<dbReference type="InterPro" id="IPR009060">
    <property type="entry name" value="UBA-like_sf"/>
</dbReference>
<feature type="region of interest" description="Disordered" evidence="8">
    <location>
        <begin position="1"/>
        <end position="127"/>
    </location>
</feature>
<dbReference type="PANTHER" id="PTHR10662:SF22">
    <property type="entry name" value="NUCLEAR RNA EXPORT FACTOR 1"/>
    <property type="match status" value="1"/>
</dbReference>
<keyword evidence="12" id="KW-1185">Reference proteome</keyword>
<keyword evidence="5" id="KW-0677">Repeat</keyword>
<keyword evidence="7" id="KW-0539">Nucleus</keyword>
<keyword evidence="3" id="KW-0813">Transport</keyword>
<feature type="domain" description="NTF2" evidence="9">
    <location>
        <begin position="399"/>
        <end position="547"/>
    </location>
</feature>